<dbReference type="AlphaFoldDB" id="A0A8B8BVR0"/>
<dbReference type="PANTHER" id="PTHR46579:SF2">
    <property type="entry name" value="C2H2-TYPE DOMAIN-CONTAINING PROTEIN"/>
    <property type="match status" value="1"/>
</dbReference>
<dbReference type="PANTHER" id="PTHR46579">
    <property type="entry name" value="F5/8 TYPE C DOMAIN-CONTAINING PROTEIN-RELATED"/>
    <property type="match status" value="1"/>
</dbReference>
<keyword evidence="2" id="KW-1185">Reference proteome</keyword>
<feature type="compositionally biased region" description="Polar residues" evidence="1">
    <location>
        <begin position="41"/>
        <end position="50"/>
    </location>
</feature>
<organism evidence="2 3">
    <name type="scientific">Crassostrea virginica</name>
    <name type="common">Eastern oyster</name>
    <dbReference type="NCBI Taxonomy" id="6565"/>
    <lineage>
        <taxon>Eukaryota</taxon>
        <taxon>Metazoa</taxon>
        <taxon>Spiralia</taxon>
        <taxon>Lophotrochozoa</taxon>
        <taxon>Mollusca</taxon>
        <taxon>Bivalvia</taxon>
        <taxon>Autobranchia</taxon>
        <taxon>Pteriomorphia</taxon>
        <taxon>Ostreida</taxon>
        <taxon>Ostreoidea</taxon>
        <taxon>Ostreidae</taxon>
        <taxon>Crassostrea</taxon>
    </lineage>
</organism>
<gene>
    <name evidence="3" type="primary">LOC111113176</name>
</gene>
<name>A0A8B8BVR0_CRAVI</name>
<dbReference type="Pfam" id="PF02992">
    <property type="entry name" value="Transposase_21"/>
    <property type="match status" value="1"/>
</dbReference>
<evidence type="ECO:0000256" key="1">
    <source>
        <dbReference type="SAM" id="MobiDB-lite"/>
    </source>
</evidence>
<feature type="region of interest" description="Disordered" evidence="1">
    <location>
        <begin position="27"/>
        <end position="53"/>
    </location>
</feature>
<evidence type="ECO:0000313" key="2">
    <source>
        <dbReference type="Proteomes" id="UP000694844"/>
    </source>
</evidence>
<evidence type="ECO:0000313" key="3">
    <source>
        <dbReference type="RefSeq" id="XP_022306954.1"/>
    </source>
</evidence>
<dbReference type="Proteomes" id="UP000694844">
    <property type="component" value="Chromosome 9"/>
</dbReference>
<accession>A0A8B8BVR0</accession>
<dbReference type="OrthoDB" id="5984388at2759"/>
<dbReference type="RefSeq" id="XP_022306954.1">
    <property type="nucleotide sequence ID" value="XM_022451246.1"/>
</dbReference>
<sequence length="949" mass="110667">MEAVSKKRKRKTCTQCSEEFTARHLSRHSCNKNQETKKNEQQTSSSANTNRNDKDIHVPVDFLQYSDSDDLDSDVCFDAGFSDSSDNGEELLFVDRLLEDEYSSDDQMTDVPNDHDDQYLVYFFKMLLKWQALFYISDRALEYLILLFRSLLYIISLTSEFASELYKKFPSTLYQLNKFISFERDNFRKLVVCPKCYATYEFEECVEVVEGLQTSKQCRNVVFPNHSLAHFRRPCGELLLKLVNINGSKKLVARRTFCYKSLEESVKHLVNRKGFEDQCEAWRNRIVPEDIMIDIYDGHVWKDFNGRIYNFFTEEGNYGVMLNVDWFQPFKYTNYSVGAVYLTILNLPRQERFKKKNIILVGLIPDMKSEPPTNSFIEPLVEELRTAWNGFTFNSFKCPQNPATFKLALICVGCDIPASRKLCGFLGHSATKGCNKCTKSFLGGVGEKNYGGFDISSWELRNLESHKETVRRIVKCKTKTNREQLEKEYGVRYSVLLELEYFDPIRMTIIDPMHNLFLGTAKRMLILWKDHKILMPEHFNEIQNRMEAVQCPSDVGKLPQKFASSFGSFNADQYKNWTILFSIFALNGILPVDHLEYWRKFVIACKLLCTRYLCRNNVKVAHLLLISFCRKVEQAFGCQSVTPNMHMHAHFNKCLYDFGPVYSFWLFSFERENGVLGSIPTNKREIETQLMRKFLKYNPCEDLLCYELESTEENFGPDFQKLCNMYDDKNRGTLNEMNRGMNYDFVKMSSKDVHIDSMCWALESFDGIKISTLKNCSLSERDVEFLKNMYNTLYSSAEMRNMEVCKTCRSTKYVDIFGSVLGVKIGRSCRSSMIIAYWHKEDGQICSYNDMELTPRPGQIQKLIVHNVIIGNKSYVHLLARVQWFSKPDEQIFKQFGKPVEAWHSNVYDVEGPSTYIPVQRIKAKFVYAFEKIRGKQVIAVMPRERFLC</sequence>
<dbReference type="InterPro" id="IPR004242">
    <property type="entry name" value="Transposase_21"/>
</dbReference>
<proteinExistence type="predicted"/>
<protein>
    <submittedName>
        <fullName evidence="3">Uncharacterized protein LOC111113176</fullName>
    </submittedName>
</protein>
<reference evidence="3" key="1">
    <citation type="submission" date="2025-08" db="UniProtKB">
        <authorList>
            <consortium name="RefSeq"/>
        </authorList>
    </citation>
    <scope>IDENTIFICATION</scope>
    <source>
        <tissue evidence="3">Whole sample</tissue>
    </source>
</reference>
<dbReference type="GeneID" id="111113176"/>
<dbReference type="KEGG" id="cvn:111113176"/>